<evidence type="ECO:0000313" key="1">
    <source>
        <dbReference type="EMBL" id="XKM38080.1"/>
    </source>
</evidence>
<organism evidence="1 2">
    <name type="scientific">Rhizobium ruizarguesonis</name>
    <dbReference type="NCBI Taxonomy" id="2081791"/>
    <lineage>
        <taxon>Bacteria</taxon>
        <taxon>Pseudomonadati</taxon>
        <taxon>Pseudomonadota</taxon>
        <taxon>Alphaproteobacteria</taxon>
        <taxon>Hyphomicrobiales</taxon>
        <taxon>Rhizobiaceae</taxon>
        <taxon>Rhizobium/Agrobacterium group</taxon>
        <taxon>Rhizobium</taxon>
    </lineage>
</organism>
<dbReference type="EMBL" id="CP171850">
    <property type="protein sequence ID" value="XKM38080.1"/>
    <property type="molecule type" value="Genomic_DNA"/>
</dbReference>
<gene>
    <name evidence="1" type="ORF">A4U53_003220</name>
</gene>
<reference evidence="1" key="1">
    <citation type="submission" date="2024-10" db="EMBL/GenBank/DDBJ databases">
        <title>Strain of Rhizobium-related bacteria isolated fromm roots of Vavilovia formosa.</title>
        <authorList>
            <person name="Kimeklis A."/>
            <person name="Afonin A."/>
        </authorList>
    </citation>
    <scope>NUCLEOTIDE SEQUENCE</scope>
    <source>
        <strain evidence="1">Vaf-46</strain>
    </source>
</reference>
<name>A0ACD5EGA4_9HYPH</name>
<protein>
    <submittedName>
        <fullName evidence="1">Uncharacterized protein</fullName>
    </submittedName>
</protein>
<accession>A0ACD5EGA4</accession>
<dbReference type="Proteomes" id="UP000078465">
    <property type="component" value="Plasmid unnamed3"/>
</dbReference>
<geneLocation type="plasmid" evidence="1 2">
    <name>unnamed3</name>
</geneLocation>
<evidence type="ECO:0000313" key="2">
    <source>
        <dbReference type="Proteomes" id="UP000078465"/>
    </source>
</evidence>
<sequence>MLTNQASCKWCDHDGETLASNASHYMVDKPHPTHPAVLVVSRRHVESPFEMTPNEWQDLGDMLENARTWLAKF</sequence>
<keyword evidence="1" id="KW-0614">Plasmid</keyword>
<proteinExistence type="predicted"/>